<dbReference type="GO" id="GO:0005576">
    <property type="term" value="C:extracellular region"/>
    <property type="evidence" value="ECO:0007669"/>
    <property type="project" value="UniProtKB-SubCell"/>
</dbReference>
<dbReference type="PANTHER" id="PTHR21066:SF17">
    <property type="entry name" value="AGAP011368-PA"/>
    <property type="match status" value="1"/>
</dbReference>
<dbReference type="EMBL" id="MF417527">
    <property type="protein sequence ID" value="AWC68014.1"/>
    <property type="molecule type" value="mRNA"/>
</dbReference>
<dbReference type="Pfam" id="PF01395">
    <property type="entry name" value="PBP_GOBP"/>
    <property type="match status" value="1"/>
</dbReference>
<evidence type="ECO:0000256" key="3">
    <source>
        <dbReference type="ARBA" id="ARBA00022525"/>
    </source>
</evidence>
<name>A0A343WGZ0_MATON</name>
<organism evidence="6">
    <name type="scientific">Matsumurasca onukii</name>
    <name type="common">Tea green leafhopper</name>
    <name type="synonym">Empoasca onukii</name>
    <dbReference type="NCBI Taxonomy" id="2912585"/>
    <lineage>
        <taxon>Eukaryota</taxon>
        <taxon>Metazoa</taxon>
        <taxon>Ecdysozoa</taxon>
        <taxon>Arthropoda</taxon>
        <taxon>Hexapoda</taxon>
        <taxon>Insecta</taxon>
        <taxon>Pterygota</taxon>
        <taxon>Neoptera</taxon>
        <taxon>Paraneoptera</taxon>
        <taxon>Hemiptera</taxon>
        <taxon>Auchenorrhyncha</taxon>
        <taxon>Membracoidea</taxon>
        <taxon>Cicadellidae</taxon>
        <taxon>Typhlocybinae</taxon>
        <taxon>Empoascini</taxon>
        <taxon>Matsumurasca</taxon>
    </lineage>
</organism>
<feature type="chain" id="PRO_5016674343" evidence="5">
    <location>
        <begin position="22"/>
        <end position="234"/>
    </location>
</feature>
<dbReference type="InterPro" id="IPR052295">
    <property type="entry name" value="Odorant-binding_protein"/>
</dbReference>
<feature type="signal peptide" evidence="5">
    <location>
        <begin position="1"/>
        <end position="21"/>
    </location>
</feature>
<dbReference type="GO" id="GO:0005549">
    <property type="term" value="F:odorant binding"/>
    <property type="evidence" value="ECO:0007669"/>
    <property type="project" value="InterPro"/>
</dbReference>
<evidence type="ECO:0000313" key="6">
    <source>
        <dbReference type="EMBL" id="AWC68014.1"/>
    </source>
</evidence>
<evidence type="ECO:0000256" key="2">
    <source>
        <dbReference type="ARBA" id="ARBA00008098"/>
    </source>
</evidence>
<evidence type="ECO:0000256" key="5">
    <source>
        <dbReference type="SAM" id="SignalP"/>
    </source>
</evidence>
<dbReference type="SUPFAM" id="SSF47565">
    <property type="entry name" value="Insect pheromone/odorant-binding proteins"/>
    <property type="match status" value="1"/>
</dbReference>
<dbReference type="Gene3D" id="1.10.238.270">
    <property type="match status" value="1"/>
</dbReference>
<protein>
    <submittedName>
        <fullName evidence="6">Odorant-binding protein 13</fullName>
    </submittedName>
</protein>
<dbReference type="InterPro" id="IPR036728">
    <property type="entry name" value="PBP_GOBP_sf"/>
</dbReference>
<proteinExistence type="evidence at transcript level"/>
<sequence>MSRTLVLQLLLALAVFSAVTAYNFHDALFNEVLADQLEDWDLSSRVRRDLSSDDEVVDKYLKCKHHHGKSCCGKSKWFKHFGDKSKNHLSECFDQFNEKLNATGITAGDDPFSCSRVNQMKMKVICTTECVGRKVQLIGEDGSIDKEVALKYIQKLELEGWQRPILESAVEKCAPVANSTKVSSPNTGDIECNTALLSLQHCLYQEVDKNCPEDQKKTDGRCKKHFEKQQINTE</sequence>
<accession>A0A343WGZ0</accession>
<evidence type="ECO:0000256" key="1">
    <source>
        <dbReference type="ARBA" id="ARBA00004613"/>
    </source>
</evidence>
<keyword evidence="5" id="KW-0732">Signal</keyword>
<comment type="subcellular location">
    <subcellularLocation>
        <location evidence="1">Secreted</location>
    </subcellularLocation>
</comment>
<dbReference type="AlphaFoldDB" id="A0A343WGZ0"/>
<keyword evidence="3" id="KW-0964">Secreted</keyword>
<dbReference type="PANTHER" id="PTHR21066">
    <property type="entry name" value="ODORANT-BINDING PROTEIN 59A-RELATED"/>
    <property type="match status" value="1"/>
</dbReference>
<evidence type="ECO:0000256" key="4">
    <source>
        <dbReference type="SAM" id="MobiDB-lite"/>
    </source>
</evidence>
<dbReference type="InterPro" id="IPR006170">
    <property type="entry name" value="PBP/GOBP"/>
</dbReference>
<gene>
    <name evidence="6" type="primary">OBP13</name>
</gene>
<feature type="region of interest" description="Disordered" evidence="4">
    <location>
        <begin position="214"/>
        <end position="234"/>
    </location>
</feature>
<comment type="similarity">
    <text evidence="2">Belongs to the PBP/GOBP family.</text>
</comment>
<reference evidence="6" key="1">
    <citation type="submission" date="2017-07" db="EMBL/GenBank/DDBJ databases">
        <authorList>
            <person name="Sun Z.S."/>
            <person name="Albrecht U."/>
            <person name="Echele G."/>
            <person name="Lee C.C."/>
        </authorList>
    </citation>
    <scope>NUCLEOTIDE SEQUENCE</scope>
</reference>